<dbReference type="EMBL" id="JBBMEI010000022">
    <property type="protein sequence ID" value="MEQ2358371.1"/>
    <property type="molecule type" value="Genomic_DNA"/>
</dbReference>
<dbReference type="Pfam" id="PF00069">
    <property type="entry name" value="Pkinase"/>
    <property type="match status" value="1"/>
</dbReference>
<evidence type="ECO:0000313" key="4">
    <source>
        <dbReference type="Proteomes" id="UP001446032"/>
    </source>
</evidence>
<evidence type="ECO:0000256" key="1">
    <source>
        <dbReference type="SAM" id="Phobius"/>
    </source>
</evidence>
<dbReference type="PROSITE" id="PS50011">
    <property type="entry name" value="PROTEIN_KINASE_DOM"/>
    <property type="match status" value="1"/>
</dbReference>
<evidence type="ECO:0000259" key="2">
    <source>
        <dbReference type="PROSITE" id="PS50011"/>
    </source>
</evidence>
<dbReference type="RefSeq" id="WP_349077916.1">
    <property type="nucleotide sequence ID" value="NZ_JBBMEI010000022.1"/>
</dbReference>
<organism evidence="3 4">
    <name type="scientific">Blautia intestinihominis</name>
    <dbReference type="NCBI Taxonomy" id="3133152"/>
    <lineage>
        <taxon>Bacteria</taxon>
        <taxon>Bacillati</taxon>
        <taxon>Bacillota</taxon>
        <taxon>Clostridia</taxon>
        <taxon>Lachnospirales</taxon>
        <taxon>Lachnospiraceae</taxon>
        <taxon>Blautia</taxon>
    </lineage>
</organism>
<feature type="transmembrane region" description="Helical" evidence="1">
    <location>
        <begin position="303"/>
        <end position="324"/>
    </location>
</feature>
<evidence type="ECO:0000313" key="3">
    <source>
        <dbReference type="EMBL" id="MEQ2358371.1"/>
    </source>
</evidence>
<reference evidence="3 4" key="1">
    <citation type="submission" date="2024-03" db="EMBL/GenBank/DDBJ databases">
        <title>Human intestinal bacterial collection.</title>
        <authorList>
            <person name="Pauvert C."/>
            <person name="Hitch T.C.A."/>
            <person name="Clavel T."/>
        </authorList>
    </citation>
    <scope>NUCLEOTIDE SEQUENCE [LARGE SCALE GENOMIC DNA]</scope>
    <source>
        <strain evidence="3 4">CLA-AA-H95</strain>
    </source>
</reference>
<dbReference type="InterPro" id="IPR011009">
    <property type="entry name" value="Kinase-like_dom_sf"/>
</dbReference>
<keyword evidence="4" id="KW-1185">Reference proteome</keyword>
<dbReference type="SUPFAM" id="SSF56112">
    <property type="entry name" value="Protein kinase-like (PK-like)"/>
    <property type="match status" value="1"/>
</dbReference>
<accession>A0ABV1AK35</accession>
<name>A0ABV1AK35_9FIRM</name>
<keyword evidence="1" id="KW-0812">Transmembrane</keyword>
<dbReference type="Gene3D" id="1.10.510.10">
    <property type="entry name" value="Transferase(Phosphotransferase) domain 1"/>
    <property type="match status" value="1"/>
</dbReference>
<sequence length="726" mass="83928">MKESVTEEQKLELYHLLKDRYLIGDLLKKGEHSRIYRAYDTVLDQEITIKEFVPENPDMAETDTGNFIEEAGKFFGVYEYQGIAEVTDVFRDEEHAYMAIEYLPGKNLREYLNAEKKGQITIEEAWTLLFPVLDTVSWMHSNGMVHGGIRMSRLIFDENDRLCLTGIGDCFLRNRESEANGPWTDVRAVSEILYECLTGKSPLQAGCLWNKKKIRSVSIWTTVSSRVDETLLRELNYGIGGGCFGFYALAEQLGMQNEPLAVYLGAIQSVWGESWLNLTEKYQKEAYLDEEHAFLTRKQWRNILNITGIFLVSIAVAGCVGFWYTHTHERQILEWQIQKDRTKYHRISGKETDGFAIGDIHLKKLMEQTLGISLEEKSRNSYSEMPYQESCTYASPEKAGKEQIEIFSDKEDRRVNSCEVVLSKEEMELFFQEIFSQIIPETYLTEEEIERTFDRTQDGFYRFDAHGKFQMTLWKKKSYGETEKEQEWYHLSLTACAREPQDEKEAAGSYARDSKEYREFMDFVKKHAVKTEMISDTIIYKLKEEAVRNWNQPSNVPLLKKTRTDFMRALEKSGCSFEIKSEKDIFQVTDAGIGALKAEFVREVRIETTEGERIFLQYDFLSERIVQICLGSVDSAREWNYGLGAELIGALSDDNRKSEEKLAKELKQNASELEASSLAQENCGDLSWMILTDDDRVPRLILAPHGLLDDESFPYAASRWQQKGED</sequence>
<proteinExistence type="predicted"/>
<keyword evidence="1" id="KW-0472">Membrane</keyword>
<comment type="caution">
    <text evidence="3">The sequence shown here is derived from an EMBL/GenBank/DDBJ whole genome shotgun (WGS) entry which is preliminary data.</text>
</comment>
<gene>
    <name evidence="3" type="ORF">WMO75_08500</name>
</gene>
<dbReference type="GO" id="GO:0016301">
    <property type="term" value="F:kinase activity"/>
    <property type="evidence" value="ECO:0007669"/>
    <property type="project" value="UniProtKB-KW"/>
</dbReference>
<keyword evidence="3" id="KW-0808">Transferase</keyword>
<keyword evidence="3" id="KW-0418">Kinase</keyword>
<dbReference type="Proteomes" id="UP001446032">
    <property type="component" value="Unassembled WGS sequence"/>
</dbReference>
<keyword evidence="1" id="KW-1133">Transmembrane helix</keyword>
<dbReference type="Gene3D" id="3.30.200.20">
    <property type="entry name" value="Phosphorylase Kinase, domain 1"/>
    <property type="match status" value="1"/>
</dbReference>
<feature type="domain" description="Protein kinase" evidence="2">
    <location>
        <begin position="21"/>
        <end position="295"/>
    </location>
</feature>
<protein>
    <submittedName>
        <fullName evidence="3">Protein kinase</fullName>
    </submittedName>
</protein>
<dbReference type="SMART" id="SM00220">
    <property type="entry name" value="S_TKc"/>
    <property type="match status" value="1"/>
</dbReference>
<dbReference type="InterPro" id="IPR000719">
    <property type="entry name" value="Prot_kinase_dom"/>
</dbReference>